<accession>A0A0A8YED6</accession>
<name>A0A0A8YED6_ARUDO</name>
<evidence type="ECO:0000256" key="1">
    <source>
        <dbReference type="SAM" id="SignalP"/>
    </source>
</evidence>
<evidence type="ECO:0000313" key="2">
    <source>
        <dbReference type="EMBL" id="JAD23983.1"/>
    </source>
</evidence>
<sequence length="84" mass="8564">MTAFIKLPGVSFFLLFSASSSAGDFFAGSGRSPPAPSSSLWAMAEASGRGGSPAAASRWDGPKGSICLLLNHGRCSLAGGWHTF</sequence>
<proteinExistence type="predicted"/>
<protein>
    <recommendedName>
        <fullName evidence="3">Secreted protein</fullName>
    </recommendedName>
</protein>
<keyword evidence="1" id="KW-0732">Signal</keyword>
<dbReference type="AlphaFoldDB" id="A0A0A8YED6"/>
<feature type="chain" id="PRO_5002044690" description="Secreted protein" evidence="1">
    <location>
        <begin position="23"/>
        <end position="84"/>
    </location>
</feature>
<feature type="signal peptide" evidence="1">
    <location>
        <begin position="1"/>
        <end position="22"/>
    </location>
</feature>
<reference evidence="2" key="2">
    <citation type="journal article" date="2015" name="Data Brief">
        <title>Shoot transcriptome of the giant reed, Arundo donax.</title>
        <authorList>
            <person name="Barrero R.A."/>
            <person name="Guerrero F.D."/>
            <person name="Moolhuijzen P."/>
            <person name="Goolsby J.A."/>
            <person name="Tidwell J."/>
            <person name="Bellgard S.E."/>
            <person name="Bellgard M.I."/>
        </authorList>
    </citation>
    <scope>NUCLEOTIDE SEQUENCE</scope>
    <source>
        <tissue evidence="2">Shoot tissue taken approximately 20 cm above the soil surface</tissue>
    </source>
</reference>
<dbReference type="EMBL" id="GBRH01273912">
    <property type="protein sequence ID" value="JAD23983.1"/>
    <property type="molecule type" value="Transcribed_RNA"/>
</dbReference>
<organism evidence="2">
    <name type="scientific">Arundo donax</name>
    <name type="common">Giant reed</name>
    <name type="synonym">Donax arundinaceus</name>
    <dbReference type="NCBI Taxonomy" id="35708"/>
    <lineage>
        <taxon>Eukaryota</taxon>
        <taxon>Viridiplantae</taxon>
        <taxon>Streptophyta</taxon>
        <taxon>Embryophyta</taxon>
        <taxon>Tracheophyta</taxon>
        <taxon>Spermatophyta</taxon>
        <taxon>Magnoliopsida</taxon>
        <taxon>Liliopsida</taxon>
        <taxon>Poales</taxon>
        <taxon>Poaceae</taxon>
        <taxon>PACMAD clade</taxon>
        <taxon>Arundinoideae</taxon>
        <taxon>Arundineae</taxon>
        <taxon>Arundo</taxon>
    </lineage>
</organism>
<reference evidence="2" key="1">
    <citation type="submission" date="2014-09" db="EMBL/GenBank/DDBJ databases">
        <authorList>
            <person name="Magalhaes I.L.F."/>
            <person name="Oliveira U."/>
            <person name="Santos F.R."/>
            <person name="Vidigal T.H.D.A."/>
            <person name="Brescovit A.D."/>
            <person name="Santos A.J."/>
        </authorList>
    </citation>
    <scope>NUCLEOTIDE SEQUENCE</scope>
    <source>
        <tissue evidence="2">Shoot tissue taken approximately 20 cm above the soil surface</tissue>
    </source>
</reference>
<evidence type="ECO:0008006" key="3">
    <source>
        <dbReference type="Google" id="ProtNLM"/>
    </source>
</evidence>